<dbReference type="EMBL" id="PGCL01000003">
    <property type="protein sequence ID" value="TAJ43806.1"/>
    <property type="molecule type" value="Genomic_DNA"/>
</dbReference>
<evidence type="ECO:0000313" key="1">
    <source>
        <dbReference type="EMBL" id="TAJ43806.1"/>
    </source>
</evidence>
<keyword evidence="2" id="KW-1185">Reference proteome</keyword>
<organism evidence="1 2">
    <name type="scientific">Methanofollis fontis</name>
    <dbReference type="NCBI Taxonomy" id="2052832"/>
    <lineage>
        <taxon>Archaea</taxon>
        <taxon>Methanobacteriati</taxon>
        <taxon>Methanobacteriota</taxon>
        <taxon>Stenosarchaea group</taxon>
        <taxon>Methanomicrobia</taxon>
        <taxon>Methanomicrobiales</taxon>
        <taxon>Methanomicrobiaceae</taxon>
        <taxon>Methanofollis</taxon>
    </lineage>
</organism>
<sequence>MTGSGMETVRILGAGPAGLTAAITLARAGFDVEVMEQRNGVGTRFSGDLQGLENWSRTTDILDELGEMGIETDFDHAPYTDLLISNAEEVLRFSCARPAFYLLRRGPYEGSLDLSLLRQATDAGANIHFSRSIPPADADIVATGPSREGIFAVAKGFTFTTDMENTAIGLIDPTSSRGGYAYLLVMDGIGCLATVLMHSYSDVAVCLRRAEHLFEQMTDLEIRDPHPCGGVGSYMTERRFMDGTCRFAGEAAGLQDPMWGFGIRFAVRSGYCAAQSIIEGFEYGDAASSTFEPLMRAGTVNRYLWDRYGVKNYNHLFGRLRGVQDPLSHLHSFHSFNIYQRMLYSRAERHLRDRYARGSTPPE</sequence>
<dbReference type="Proteomes" id="UP000292580">
    <property type="component" value="Unassembled WGS sequence"/>
</dbReference>
<dbReference type="PANTHER" id="PTHR42685:SF18">
    <property type="entry name" value="DIGERANYLGERANYLGLYCEROPHOSPHOLIPID REDUCTASE"/>
    <property type="match status" value="1"/>
</dbReference>
<name>A0A483CW29_9EURY</name>
<evidence type="ECO:0000313" key="2">
    <source>
        <dbReference type="Proteomes" id="UP000292580"/>
    </source>
</evidence>
<dbReference type="InterPro" id="IPR036188">
    <property type="entry name" value="FAD/NAD-bd_sf"/>
</dbReference>
<dbReference type="AlphaFoldDB" id="A0A483CW29"/>
<dbReference type="PRINTS" id="PR00420">
    <property type="entry name" value="RNGMNOXGNASE"/>
</dbReference>
<dbReference type="Gene3D" id="3.50.50.60">
    <property type="entry name" value="FAD/NAD(P)-binding domain"/>
    <property type="match status" value="2"/>
</dbReference>
<dbReference type="InterPro" id="IPR050407">
    <property type="entry name" value="Geranylgeranyl_reductase"/>
</dbReference>
<dbReference type="SUPFAM" id="SSF51905">
    <property type="entry name" value="FAD/NAD(P)-binding domain"/>
    <property type="match status" value="1"/>
</dbReference>
<accession>A0A483CW29</accession>
<reference evidence="1 2" key="1">
    <citation type="submission" date="2017-11" db="EMBL/GenBank/DDBJ databases">
        <title>Isolation and Characterization of Methanofollis Species from Methane Seep Offshore SW Taiwan.</title>
        <authorList>
            <person name="Teng N.-H."/>
            <person name="Lai M.-C."/>
            <person name="Chen S.-C."/>
        </authorList>
    </citation>
    <scope>NUCLEOTIDE SEQUENCE [LARGE SCALE GENOMIC DNA]</scope>
    <source>
        <strain evidence="1 2">FWC-SCC2</strain>
    </source>
</reference>
<comment type="caution">
    <text evidence="1">The sequence shown here is derived from an EMBL/GenBank/DDBJ whole genome shotgun (WGS) entry which is preliminary data.</text>
</comment>
<evidence type="ECO:0008006" key="3">
    <source>
        <dbReference type="Google" id="ProtNLM"/>
    </source>
</evidence>
<dbReference type="Pfam" id="PF13450">
    <property type="entry name" value="NAD_binding_8"/>
    <property type="match status" value="1"/>
</dbReference>
<proteinExistence type="predicted"/>
<dbReference type="PANTHER" id="PTHR42685">
    <property type="entry name" value="GERANYLGERANYL DIPHOSPHATE REDUCTASE"/>
    <property type="match status" value="1"/>
</dbReference>
<protein>
    <recommendedName>
        <fullName evidence="3">NAD(P)/FAD-dependent oxidoreductase</fullName>
    </recommendedName>
</protein>
<dbReference type="Gene3D" id="3.30.9.10">
    <property type="entry name" value="D-Amino Acid Oxidase, subunit A, domain 2"/>
    <property type="match status" value="1"/>
</dbReference>
<gene>
    <name evidence="1" type="ORF">CUJ86_06985</name>
</gene>